<evidence type="ECO:0000259" key="7">
    <source>
        <dbReference type="Pfam" id="PF00324"/>
    </source>
</evidence>
<feature type="transmembrane region" description="Helical" evidence="6">
    <location>
        <begin position="467"/>
        <end position="485"/>
    </location>
</feature>
<accession>A0A1H9UW05</accession>
<keyword evidence="2 6" id="KW-0812">Transmembrane</keyword>
<evidence type="ECO:0000256" key="4">
    <source>
        <dbReference type="ARBA" id="ARBA00023136"/>
    </source>
</evidence>
<name>A0A1H9UW05_9ACTN</name>
<dbReference type="InterPro" id="IPR050367">
    <property type="entry name" value="APC_superfamily"/>
</dbReference>
<feature type="transmembrane region" description="Helical" evidence="6">
    <location>
        <begin position="308"/>
        <end position="327"/>
    </location>
</feature>
<dbReference type="PANTHER" id="PTHR42770:SF16">
    <property type="entry name" value="AMINO ACID PERMEASE"/>
    <property type="match status" value="1"/>
</dbReference>
<dbReference type="Gene3D" id="1.20.1740.10">
    <property type="entry name" value="Amino acid/polyamine transporter I"/>
    <property type="match status" value="1"/>
</dbReference>
<dbReference type="OrthoDB" id="9762947at2"/>
<feature type="domain" description="Amino acid permease/ SLC12A" evidence="7">
    <location>
        <begin position="42"/>
        <end position="398"/>
    </location>
</feature>
<dbReference type="Pfam" id="PF00324">
    <property type="entry name" value="AA_permease"/>
    <property type="match status" value="1"/>
</dbReference>
<feature type="transmembrane region" description="Helical" evidence="6">
    <location>
        <begin position="29"/>
        <end position="49"/>
    </location>
</feature>
<keyword evidence="9" id="KW-1185">Reference proteome</keyword>
<gene>
    <name evidence="8" type="ORF">SAMN05421870_109203</name>
</gene>
<evidence type="ECO:0000256" key="3">
    <source>
        <dbReference type="ARBA" id="ARBA00022989"/>
    </source>
</evidence>
<feature type="transmembrane region" description="Helical" evidence="6">
    <location>
        <begin position="56"/>
        <end position="76"/>
    </location>
</feature>
<keyword evidence="4 6" id="KW-0472">Membrane</keyword>
<feature type="transmembrane region" description="Helical" evidence="6">
    <location>
        <begin position="246"/>
        <end position="266"/>
    </location>
</feature>
<proteinExistence type="predicted"/>
<evidence type="ECO:0000256" key="1">
    <source>
        <dbReference type="ARBA" id="ARBA00004141"/>
    </source>
</evidence>
<evidence type="ECO:0000256" key="2">
    <source>
        <dbReference type="ARBA" id="ARBA00022692"/>
    </source>
</evidence>
<feature type="transmembrane region" description="Helical" evidence="6">
    <location>
        <begin position="380"/>
        <end position="402"/>
    </location>
</feature>
<dbReference type="RefSeq" id="WP_075001752.1">
    <property type="nucleotide sequence ID" value="NZ_FOGO01000009.1"/>
</dbReference>
<sequence length="502" mass="52142">MPGARSRTADLLGDSPDGALRRSLTLRDLIVYGLLFIAPMAPVGIYGALDARSHGVVPLVYVVATVAMSFTAFSYARMIHTVPQAGSVYAYARVGVGPGAGFVAGWMMMLDYLLIPAVAYLFSGIAMAQLVPEVDQWIWTALAVVVTTALNLSGVRRAAVVGFLVLAMEILVLLVFVAAALVVLVQDGPARGWLSPVTGDRAFSLTALLSAVSVAVLSFLGFDAIANFAEEARAGKGDRATPVARALVWCLLVTGVLFVVQTYLAALLSQDSSQRLADDPASQGAAFYTATKAAVGGWLETTVAVSKAIGAAFAALAGQAAAARLLYAMARDRRLPRVLAEVGNRTGVPGRALLLSAVLTLCAAVWAARAADGLDRLVSVVDIGALFGFGMLHLSVMGYYGLGRREGQRPVGRTAAPGGSTPGGPALEGGAPGGAAGRRGHVLWNWVVPLVGLGIIVAVIVTANREAHWVGLVWLAVALLALAVLRRRDRREAAAGRDTAPG</sequence>
<feature type="compositionally biased region" description="Gly residues" evidence="5">
    <location>
        <begin position="420"/>
        <end position="433"/>
    </location>
</feature>
<feature type="transmembrane region" description="Helical" evidence="6">
    <location>
        <begin position="442"/>
        <end position="461"/>
    </location>
</feature>
<feature type="transmembrane region" description="Helical" evidence="6">
    <location>
        <begin position="161"/>
        <end position="185"/>
    </location>
</feature>
<dbReference type="GO" id="GO:0022857">
    <property type="term" value="F:transmembrane transporter activity"/>
    <property type="evidence" value="ECO:0007669"/>
    <property type="project" value="InterPro"/>
</dbReference>
<dbReference type="PANTHER" id="PTHR42770">
    <property type="entry name" value="AMINO ACID TRANSPORTER-RELATED"/>
    <property type="match status" value="1"/>
</dbReference>
<dbReference type="STRING" id="943816.AN217_25035"/>
<dbReference type="EMBL" id="FOGO01000009">
    <property type="protein sequence ID" value="SES13538.1"/>
    <property type="molecule type" value="Genomic_DNA"/>
</dbReference>
<feature type="transmembrane region" description="Helical" evidence="6">
    <location>
        <begin position="205"/>
        <end position="225"/>
    </location>
</feature>
<keyword evidence="3 6" id="KW-1133">Transmembrane helix</keyword>
<evidence type="ECO:0000256" key="5">
    <source>
        <dbReference type="SAM" id="MobiDB-lite"/>
    </source>
</evidence>
<feature type="transmembrane region" description="Helical" evidence="6">
    <location>
        <begin position="348"/>
        <end position="368"/>
    </location>
</feature>
<evidence type="ECO:0000313" key="8">
    <source>
        <dbReference type="EMBL" id="SES13538.1"/>
    </source>
</evidence>
<dbReference type="AlphaFoldDB" id="A0A1H9UW05"/>
<evidence type="ECO:0000313" key="9">
    <source>
        <dbReference type="Proteomes" id="UP000182841"/>
    </source>
</evidence>
<reference evidence="9" key="1">
    <citation type="submission" date="2016-10" db="EMBL/GenBank/DDBJ databases">
        <authorList>
            <person name="Varghese N."/>
            <person name="Submissions S."/>
        </authorList>
    </citation>
    <scope>NUCLEOTIDE SEQUENCE [LARGE SCALE GENOMIC DNA]</scope>
    <source>
        <strain evidence="9">CGMCC 4.6825</strain>
    </source>
</reference>
<organism evidence="8 9">
    <name type="scientific">Streptomyces qinglanensis</name>
    <dbReference type="NCBI Taxonomy" id="943816"/>
    <lineage>
        <taxon>Bacteria</taxon>
        <taxon>Bacillati</taxon>
        <taxon>Actinomycetota</taxon>
        <taxon>Actinomycetes</taxon>
        <taxon>Kitasatosporales</taxon>
        <taxon>Streptomycetaceae</taxon>
        <taxon>Streptomyces</taxon>
    </lineage>
</organism>
<dbReference type="Proteomes" id="UP000182841">
    <property type="component" value="Unassembled WGS sequence"/>
</dbReference>
<comment type="subcellular location">
    <subcellularLocation>
        <location evidence="1">Membrane</location>
        <topology evidence="1">Multi-pass membrane protein</topology>
    </subcellularLocation>
</comment>
<feature type="region of interest" description="Disordered" evidence="5">
    <location>
        <begin position="410"/>
        <end position="433"/>
    </location>
</feature>
<evidence type="ECO:0000256" key="6">
    <source>
        <dbReference type="SAM" id="Phobius"/>
    </source>
</evidence>
<dbReference type="InterPro" id="IPR004841">
    <property type="entry name" value="AA-permease/SLC12A_dom"/>
</dbReference>
<protein>
    <submittedName>
        <fullName evidence="8">Amino acid transporter</fullName>
    </submittedName>
</protein>
<feature type="transmembrane region" description="Helical" evidence="6">
    <location>
        <begin position="137"/>
        <end position="154"/>
    </location>
</feature>
<dbReference type="GO" id="GO:0005886">
    <property type="term" value="C:plasma membrane"/>
    <property type="evidence" value="ECO:0007669"/>
    <property type="project" value="UniProtKB-SubCell"/>
</dbReference>